<feature type="active site" evidence="3">
    <location>
        <position position="712"/>
    </location>
</feature>
<keyword evidence="5" id="KW-0064">Aspartyl protease</keyword>
<evidence type="ECO:0000256" key="1">
    <source>
        <dbReference type="ARBA" id="ARBA00007447"/>
    </source>
</evidence>
<dbReference type="GO" id="GO:0006508">
    <property type="term" value="P:proteolysis"/>
    <property type="evidence" value="ECO:0007669"/>
    <property type="project" value="UniProtKB-KW"/>
</dbReference>
<accession>A0A151N8I6</accession>
<feature type="disulfide bond" evidence="4">
    <location>
        <begin position="725"/>
        <end position="730"/>
    </location>
</feature>
<dbReference type="InterPro" id="IPR001461">
    <property type="entry name" value="Aspartic_peptidase_A1"/>
</dbReference>
<dbReference type="SUPFAM" id="SSF50630">
    <property type="entry name" value="Acid proteases"/>
    <property type="match status" value="4"/>
</dbReference>
<dbReference type="Pfam" id="PF00026">
    <property type="entry name" value="Asp"/>
    <property type="match status" value="4"/>
</dbReference>
<dbReference type="PRINTS" id="PR00792">
    <property type="entry name" value="PEPSIN"/>
</dbReference>
<dbReference type="PANTHER" id="PTHR47966:SF13">
    <property type="entry name" value="CHYMOSIN"/>
    <property type="match status" value="1"/>
</dbReference>
<feature type="disulfide bond" evidence="4">
    <location>
        <begin position="885"/>
        <end position="889"/>
    </location>
</feature>
<gene>
    <name evidence="8" type="ORF">Y1Q_0014928</name>
</gene>
<dbReference type="Gene3D" id="2.40.70.10">
    <property type="entry name" value="Acid Proteases"/>
    <property type="match status" value="8"/>
</dbReference>
<name>A0A151N8I6_ALLMI</name>
<dbReference type="Proteomes" id="UP000050525">
    <property type="component" value="Unassembled WGS sequence"/>
</dbReference>
<dbReference type="AlphaFoldDB" id="A0A151N8I6"/>
<feature type="domain" description="Peptidase A1" evidence="7">
    <location>
        <begin position="74"/>
        <end position="378"/>
    </location>
</feature>
<protein>
    <submittedName>
        <fullName evidence="8">Embryonic pepsinogen-like</fullName>
    </submittedName>
</protein>
<dbReference type="STRING" id="8496.A0A151N8I6"/>
<dbReference type="eggNOG" id="KOG1339">
    <property type="taxonomic scope" value="Eukaryota"/>
</dbReference>
<dbReference type="FunFam" id="2.40.70.10:FF:000004">
    <property type="entry name" value="Pepsin A"/>
    <property type="match status" value="4"/>
</dbReference>
<feature type="chain" id="PRO_5007585827" evidence="6">
    <location>
        <begin position="17"/>
        <end position="1264"/>
    </location>
</feature>
<comment type="caution">
    <text evidence="8">The sequence shown here is derived from an EMBL/GenBank/DDBJ whole genome shotgun (WGS) entry which is preliminary data.</text>
</comment>
<feature type="active site" evidence="3">
    <location>
        <position position="894"/>
    </location>
</feature>
<dbReference type="InterPro" id="IPR012848">
    <property type="entry name" value="Aspartic_peptidase_N"/>
</dbReference>
<dbReference type="InterPro" id="IPR033121">
    <property type="entry name" value="PEPTIDASE_A1"/>
</dbReference>
<dbReference type="GO" id="GO:0004190">
    <property type="term" value="F:aspartic-type endopeptidase activity"/>
    <property type="evidence" value="ECO:0007669"/>
    <property type="project" value="UniProtKB-KW"/>
</dbReference>
<feature type="disulfide bond" evidence="4">
    <location>
        <begin position="928"/>
        <end position="962"/>
    </location>
</feature>
<keyword evidence="5" id="KW-0378">Hydrolase</keyword>
<dbReference type="Gene3D" id="6.10.140.60">
    <property type="match status" value="1"/>
</dbReference>
<feature type="domain" description="Peptidase A1" evidence="7">
    <location>
        <begin position="997"/>
        <end position="1261"/>
    </location>
</feature>
<evidence type="ECO:0000313" key="8">
    <source>
        <dbReference type="EMBL" id="KYO33134.1"/>
    </source>
</evidence>
<proteinExistence type="inferred from homology"/>
<evidence type="ECO:0000259" key="7">
    <source>
        <dbReference type="PROSITE" id="PS51767"/>
    </source>
</evidence>
<evidence type="ECO:0000256" key="3">
    <source>
        <dbReference type="PIRSR" id="PIRSR601461-1"/>
    </source>
</evidence>
<evidence type="ECO:0000313" key="9">
    <source>
        <dbReference type="Proteomes" id="UP000050525"/>
    </source>
</evidence>
<sequence length="1264" mass="138188">MKVLVVLCALFALSEGFTRVPLQRGKKLRQILREKGLLEDFLKHHHYDISTKYAHSFASQGVSEPLMNSFDTEYYGTIYIGTPPQGFNVVFDTGSSNLWVPSVTCQSEACQNHRMFNASKSSTYQSAGTTISIQYGMGSMAGVVGSDIVLVSSFIDTNQQLALSTSEPGLAFAYVEFDGILGLAYPDIAVEGLIPVFDNLMIKNLVKQHLFSVYLGREVFGSMLIFGGIDESYFTGPIHWIPVSYQGYWQISMDSIIVNGKVITCESGCQAIVDTGTSFLAGPAADVINLQKAIGATLIQYGEFKVNCNDIPSMPDVIFVINGIQFPLPPSAYTEQVGQGECHSNFQATASYLWILGDVFIREYYSIFDRENNRAEYFGTIYIGTPPQEFSVVFDTGSSNLWVPSVTCQSEACLGLDADAFSKYSLAENHQRFDPSKSSTYHSTETSISIQYGIGSMDGVVGSDTVLVSSLIDTNQQLALSTSEPGPFFTYTKFDGILGLGYPDLAVGGLIPVFDNMMTENVVQQHLFSVYLSQEQNGSVVIFGGIDESYFTGPIHWIPVSYQRYWQIPMDSIIVNGKVIACESGCQTIVDTGTSLVTGPSPDINNIRKVIGATPGQYGQYNVNCNDISSLPDIIFIINGIQFPLPPSAYTEQFGPGDCTSSFQVTNNYLWILGDIFIREYYSIFDRENNRTEYYGTIYIGTPPQEFSVVFDTGSSNLWLPSTNCKSAACQNHRRFDPSKSSTYHGTGTSISIQYGTGSMAGVVGYDTVLVSSFSNTNQQLALSTSEPGPIFFYSNFDGILGMAYPDQAADGLFPVFDNMMTKNVVQQPLFSVYLSQDQTGSVVILGGIDESYCTGPIHWIPVPYQSYWQISMDSIIVNGKVIACESGCQAIVDTGTSLLAGPAADVINLQKIIGATPGQHGQYNVNCNDIPSMPDVIFVIHGIQFPLPPSVYTEKFGQGDCTSSFQAMDTNLWILGGVFIREYYTIFDRENNRTEYYGTIYIGTPPQEFTVVFDTGSSNLWVPSITCQACQNHRRFDPSKSSTYKSAGTNISILYDTGSMDGVVGSDTVLVSSIIDTNQQLALSTSEPGDFFTYTSFDGVLGLAYPDAAVGGLTPVFDNMMNQNLVQQDVFSVYLSSIIVNGKVIACESGCQAIVDTGTSLLVGSSPDISSIQKVIGAIPVPYGLYKVNCNDIPSMPDVIFVMNGTQFPLPPSAYTEQDGQEDCSSILQETDSYLWILGDVFIREYFSVFDRKNNRVGLAKSV</sequence>
<keyword evidence="2 4" id="KW-1015">Disulfide bond</keyword>
<keyword evidence="5" id="KW-0645">Protease</keyword>
<dbReference type="PROSITE" id="PS51767">
    <property type="entry name" value="PEPTIDASE_A1"/>
    <property type="match status" value="4"/>
</dbReference>
<comment type="similarity">
    <text evidence="1 5">Belongs to the peptidase A1 family.</text>
</comment>
<reference evidence="8 9" key="1">
    <citation type="journal article" date="2012" name="Genome Biol.">
        <title>Sequencing three crocodilian genomes to illuminate the evolution of archosaurs and amniotes.</title>
        <authorList>
            <person name="St John J.A."/>
            <person name="Braun E.L."/>
            <person name="Isberg S.R."/>
            <person name="Miles L.G."/>
            <person name="Chong A.Y."/>
            <person name="Gongora J."/>
            <person name="Dalzell P."/>
            <person name="Moran C."/>
            <person name="Bed'hom B."/>
            <person name="Abzhanov A."/>
            <person name="Burgess S.C."/>
            <person name="Cooksey A.M."/>
            <person name="Castoe T.A."/>
            <person name="Crawford N.G."/>
            <person name="Densmore L.D."/>
            <person name="Drew J.C."/>
            <person name="Edwards S.V."/>
            <person name="Faircloth B.C."/>
            <person name="Fujita M.K."/>
            <person name="Greenwold M.J."/>
            <person name="Hoffmann F.G."/>
            <person name="Howard J.M."/>
            <person name="Iguchi T."/>
            <person name="Janes D.E."/>
            <person name="Khan S.Y."/>
            <person name="Kohno S."/>
            <person name="de Koning A.J."/>
            <person name="Lance S.L."/>
            <person name="McCarthy F.M."/>
            <person name="McCormack J.E."/>
            <person name="Merchant M.E."/>
            <person name="Peterson D.G."/>
            <person name="Pollock D.D."/>
            <person name="Pourmand N."/>
            <person name="Raney B.J."/>
            <person name="Roessler K.A."/>
            <person name="Sanford J.R."/>
            <person name="Sawyer R.H."/>
            <person name="Schmidt C.J."/>
            <person name="Triplett E.W."/>
            <person name="Tuberville T.D."/>
            <person name="Venegas-Anaya M."/>
            <person name="Howard J.T."/>
            <person name="Jarvis E.D."/>
            <person name="Guillette L.J.Jr."/>
            <person name="Glenn T.C."/>
            <person name="Green R.E."/>
            <person name="Ray D.A."/>
        </authorList>
    </citation>
    <scope>NUCLEOTIDE SEQUENCE [LARGE SCALE GENOMIC DNA]</scope>
    <source>
        <strain evidence="8">KSC_2009_1</strain>
    </source>
</reference>
<evidence type="ECO:0000256" key="2">
    <source>
        <dbReference type="ARBA" id="ARBA00023157"/>
    </source>
</evidence>
<organism evidence="8 9">
    <name type="scientific">Alligator mississippiensis</name>
    <name type="common">American alligator</name>
    <dbReference type="NCBI Taxonomy" id="8496"/>
    <lineage>
        <taxon>Eukaryota</taxon>
        <taxon>Metazoa</taxon>
        <taxon>Chordata</taxon>
        <taxon>Craniata</taxon>
        <taxon>Vertebrata</taxon>
        <taxon>Euteleostomi</taxon>
        <taxon>Archelosauria</taxon>
        <taxon>Archosauria</taxon>
        <taxon>Crocodylia</taxon>
        <taxon>Alligatoridae</taxon>
        <taxon>Alligatorinae</taxon>
        <taxon>Alligator</taxon>
    </lineage>
</organism>
<evidence type="ECO:0000256" key="5">
    <source>
        <dbReference type="RuleBase" id="RU000454"/>
    </source>
</evidence>
<dbReference type="EMBL" id="AKHW03003787">
    <property type="protein sequence ID" value="KYO33134.1"/>
    <property type="molecule type" value="Genomic_DNA"/>
</dbReference>
<evidence type="ECO:0000256" key="6">
    <source>
        <dbReference type="SAM" id="SignalP"/>
    </source>
</evidence>
<dbReference type="PANTHER" id="PTHR47966">
    <property type="entry name" value="BETA-SITE APP-CLEAVING ENZYME, ISOFORM A-RELATED"/>
    <property type="match status" value="1"/>
</dbReference>
<dbReference type="InterPro" id="IPR021109">
    <property type="entry name" value="Peptidase_aspartic_dom_sf"/>
</dbReference>
<feature type="signal peptide" evidence="6">
    <location>
        <begin position="1"/>
        <end position="16"/>
    </location>
</feature>
<keyword evidence="9" id="KW-1185">Reference proteome</keyword>
<dbReference type="FunFam" id="2.40.70.10:FF:000006">
    <property type="entry name" value="Cathepsin E"/>
    <property type="match status" value="3"/>
</dbReference>
<feature type="domain" description="Peptidase A1" evidence="7">
    <location>
        <begin position="694"/>
        <end position="998"/>
    </location>
</feature>
<dbReference type="Pfam" id="PF07966">
    <property type="entry name" value="A1_Propeptide"/>
    <property type="match status" value="1"/>
</dbReference>
<dbReference type="InterPro" id="IPR001969">
    <property type="entry name" value="Aspartic_peptidase_AS"/>
</dbReference>
<evidence type="ECO:0000256" key="4">
    <source>
        <dbReference type="PIRSR" id="PIRSR601461-2"/>
    </source>
</evidence>
<dbReference type="PROSITE" id="PS00141">
    <property type="entry name" value="ASP_PROTEASE"/>
    <property type="match status" value="7"/>
</dbReference>
<feature type="domain" description="Peptidase A1" evidence="7">
    <location>
        <begin position="377"/>
        <end position="695"/>
    </location>
</feature>
<keyword evidence="6" id="KW-0732">Signal</keyword>